<dbReference type="EMBL" id="KV453931">
    <property type="protein sequence ID" value="ODV73398.1"/>
    <property type="molecule type" value="Genomic_DNA"/>
</dbReference>
<accession>A0A1E4S1N6</accession>
<dbReference type="RefSeq" id="XP_020070437.1">
    <property type="nucleotide sequence ID" value="XM_020215155.1"/>
</dbReference>
<gene>
    <name evidence="1" type="ORF">CYBJADRAFT_167958</name>
</gene>
<evidence type="ECO:0000313" key="1">
    <source>
        <dbReference type="EMBL" id="ODV73398.1"/>
    </source>
</evidence>
<sequence>NAVSSTRNLSAAQLYFFSVTRCEKHQDDTTSRVSNLCPNSPVSRALTICRHCTLYILLKISDLVKANHPRQ</sequence>
<name>A0A1E4S1N6_CYBJN</name>
<dbReference type="Proteomes" id="UP000094389">
    <property type="component" value="Unassembled WGS sequence"/>
</dbReference>
<dbReference type="GeneID" id="30989551"/>
<dbReference type="AlphaFoldDB" id="A0A1E4S1N6"/>
<protein>
    <submittedName>
        <fullName evidence="1">Uncharacterized protein</fullName>
    </submittedName>
</protein>
<proteinExistence type="predicted"/>
<keyword evidence="2" id="KW-1185">Reference proteome</keyword>
<reference evidence="1 2" key="1">
    <citation type="journal article" date="2016" name="Proc. Natl. Acad. Sci. U.S.A.">
        <title>Comparative genomics of biotechnologically important yeasts.</title>
        <authorList>
            <person name="Riley R."/>
            <person name="Haridas S."/>
            <person name="Wolfe K.H."/>
            <person name="Lopes M.R."/>
            <person name="Hittinger C.T."/>
            <person name="Goeker M."/>
            <person name="Salamov A.A."/>
            <person name="Wisecaver J.H."/>
            <person name="Long T.M."/>
            <person name="Calvey C.H."/>
            <person name="Aerts A.L."/>
            <person name="Barry K.W."/>
            <person name="Choi C."/>
            <person name="Clum A."/>
            <person name="Coughlan A.Y."/>
            <person name="Deshpande S."/>
            <person name="Douglass A.P."/>
            <person name="Hanson S.J."/>
            <person name="Klenk H.-P."/>
            <person name="LaButti K.M."/>
            <person name="Lapidus A."/>
            <person name="Lindquist E.A."/>
            <person name="Lipzen A.M."/>
            <person name="Meier-Kolthoff J.P."/>
            <person name="Ohm R.A."/>
            <person name="Otillar R.P."/>
            <person name="Pangilinan J.L."/>
            <person name="Peng Y."/>
            <person name="Rokas A."/>
            <person name="Rosa C.A."/>
            <person name="Scheuner C."/>
            <person name="Sibirny A.A."/>
            <person name="Slot J.C."/>
            <person name="Stielow J.B."/>
            <person name="Sun H."/>
            <person name="Kurtzman C.P."/>
            <person name="Blackwell M."/>
            <person name="Grigoriev I.V."/>
            <person name="Jeffries T.W."/>
        </authorList>
    </citation>
    <scope>NUCLEOTIDE SEQUENCE [LARGE SCALE GENOMIC DNA]</scope>
    <source>
        <strain evidence="2">ATCC 18201 / CBS 1600 / BCRC 20928 / JCM 3617 / NBRC 0987 / NRRL Y-1542</strain>
    </source>
</reference>
<organism evidence="1 2">
    <name type="scientific">Cyberlindnera jadinii (strain ATCC 18201 / CBS 1600 / BCRC 20928 / JCM 3617 / NBRC 0987 / NRRL Y-1542)</name>
    <name type="common">Torula yeast</name>
    <name type="synonym">Candida utilis</name>
    <dbReference type="NCBI Taxonomy" id="983966"/>
    <lineage>
        <taxon>Eukaryota</taxon>
        <taxon>Fungi</taxon>
        <taxon>Dikarya</taxon>
        <taxon>Ascomycota</taxon>
        <taxon>Saccharomycotina</taxon>
        <taxon>Saccharomycetes</taxon>
        <taxon>Phaffomycetales</taxon>
        <taxon>Phaffomycetaceae</taxon>
        <taxon>Cyberlindnera</taxon>
    </lineage>
</organism>
<evidence type="ECO:0000313" key="2">
    <source>
        <dbReference type="Proteomes" id="UP000094389"/>
    </source>
</evidence>
<feature type="non-terminal residue" evidence="1">
    <location>
        <position position="1"/>
    </location>
</feature>